<comment type="caution">
    <text evidence="9">Lacks conserved residue(s) required for the propagation of feature annotation.</text>
</comment>
<dbReference type="GO" id="GO:0015420">
    <property type="term" value="F:ABC-type vitamin B12 transporter activity"/>
    <property type="evidence" value="ECO:0007669"/>
    <property type="project" value="UniProtKB-UniRule"/>
</dbReference>
<accession>A0A974SIK7</accession>
<keyword evidence="11" id="KW-1185">Reference proteome</keyword>
<dbReference type="GO" id="GO:0005886">
    <property type="term" value="C:plasma membrane"/>
    <property type="evidence" value="ECO:0007669"/>
    <property type="project" value="UniProtKB-SubCell"/>
</dbReference>
<dbReference type="AlphaFoldDB" id="A0A974SIK7"/>
<keyword evidence="4 9" id="KW-1003">Cell membrane</keyword>
<evidence type="ECO:0000256" key="4">
    <source>
        <dbReference type="ARBA" id="ARBA00022475"/>
    </source>
</evidence>
<protein>
    <recommendedName>
        <fullName evidence="9">Cobalamin biosynthesis protein CobD</fullName>
    </recommendedName>
</protein>
<dbReference type="KEGG" id="xdi:EZH22_20550"/>
<dbReference type="EMBL" id="CP063362">
    <property type="protein sequence ID" value="QRG05453.1"/>
    <property type="molecule type" value="Genomic_DNA"/>
</dbReference>
<evidence type="ECO:0000313" key="11">
    <source>
        <dbReference type="Proteomes" id="UP000596427"/>
    </source>
</evidence>
<keyword evidence="8 9" id="KW-0472">Membrane</keyword>
<evidence type="ECO:0000256" key="2">
    <source>
        <dbReference type="ARBA" id="ARBA00004953"/>
    </source>
</evidence>
<reference evidence="10 11" key="1">
    <citation type="submission" date="2020-10" db="EMBL/GenBank/DDBJ databases">
        <title>Degradation of 1,4-Dioxane by Xanthobacter sp. YN2, via a Novel Group-2 Soluble Di-Iron Monooxygenase.</title>
        <authorList>
            <person name="Ma F."/>
            <person name="Wang Y."/>
            <person name="Yang J."/>
            <person name="Guo H."/>
            <person name="Su D."/>
            <person name="Yu L."/>
        </authorList>
    </citation>
    <scope>NUCLEOTIDE SEQUENCE [LARGE SCALE GENOMIC DNA]</scope>
    <source>
        <strain evidence="10 11">YN2</strain>
    </source>
</reference>
<evidence type="ECO:0000256" key="7">
    <source>
        <dbReference type="ARBA" id="ARBA00022989"/>
    </source>
</evidence>
<dbReference type="RefSeq" id="WP_203192317.1">
    <property type="nucleotide sequence ID" value="NZ_CP063362.1"/>
</dbReference>
<proteinExistence type="inferred from homology"/>
<keyword evidence="7 9" id="KW-1133">Transmembrane helix</keyword>
<comment type="subcellular location">
    <subcellularLocation>
        <location evidence="1 9">Cell membrane</location>
        <topology evidence="1 9">Multi-pass membrane protein</topology>
    </subcellularLocation>
</comment>
<comment type="similarity">
    <text evidence="3 9">Belongs to the CobD/CbiB family.</text>
</comment>
<dbReference type="HAMAP" id="MF_00024">
    <property type="entry name" value="CobD_CbiB"/>
    <property type="match status" value="1"/>
</dbReference>
<feature type="transmembrane region" description="Helical" evidence="9">
    <location>
        <begin position="56"/>
        <end position="76"/>
    </location>
</feature>
<dbReference type="GO" id="GO:0009236">
    <property type="term" value="P:cobalamin biosynthetic process"/>
    <property type="evidence" value="ECO:0007669"/>
    <property type="project" value="UniProtKB-UniRule"/>
</dbReference>
<dbReference type="Pfam" id="PF03186">
    <property type="entry name" value="CobD_Cbib"/>
    <property type="match status" value="1"/>
</dbReference>
<evidence type="ECO:0000313" key="10">
    <source>
        <dbReference type="EMBL" id="QRG05453.1"/>
    </source>
</evidence>
<keyword evidence="5 9" id="KW-0169">Cobalamin biosynthesis</keyword>
<organism evidence="10 11">
    <name type="scientific">Xanthobacter dioxanivorans</name>
    <dbReference type="NCBI Taxonomy" id="2528964"/>
    <lineage>
        <taxon>Bacteria</taxon>
        <taxon>Pseudomonadati</taxon>
        <taxon>Pseudomonadota</taxon>
        <taxon>Alphaproteobacteria</taxon>
        <taxon>Hyphomicrobiales</taxon>
        <taxon>Xanthobacteraceae</taxon>
        <taxon>Xanthobacter</taxon>
    </lineage>
</organism>
<dbReference type="Proteomes" id="UP000596427">
    <property type="component" value="Chromosome"/>
</dbReference>
<comment type="function">
    <text evidence="9">Converts cobyric acid to cobinamide by the addition of aminopropanol on the F carboxylic group.</text>
</comment>
<name>A0A974SIK7_9HYPH</name>
<feature type="transmembrane region" description="Helical" evidence="9">
    <location>
        <begin position="82"/>
        <end position="99"/>
    </location>
</feature>
<evidence type="ECO:0000256" key="9">
    <source>
        <dbReference type="HAMAP-Rule" id="MF_00024"/>
    </source>
</evidence>
<dbReference type="GO" id="GO:0048472">
    <property type="term" value="F:threonine-phosphate decarboxylase activity"/>
    <property type="evidence" value="ECO:0007669"/>
    <property type="project" value="InterPro"/>
</dbReference>
<dbReference type="PANTHER" id="PTHR34308">
    <property type="entry name" value="COBALAMIN BIOSYNTHESIS PROTEIN CBIB"/>
    <property type="match status" value="1"/>
</dbReference>
<dbReference type="InterPro" id="IPR004485">
    <property type="entry name" value="Cobalamin_biosynth_CobD/CbiB"/>
</dbReference>
<evidence type="ECO:0000256" key="1">
    <source>
        <dbReference type="ARBA" id="ARBA00004651"/>
    </source>
</evidence>
<comment type="pathway">
    <text evidence="2 9">Cofactor biosynthesis; adenosylcobalamin biosynthesis.</text>
</comment>
<gene>
    <name evidence="9 10" type="primary">cobD</name>
    <name evidence="10" type="ORF">EZH22_20550</name>
</gene>
<evidence type="ECO:0000256" key="6">
    <source>
        <dbReference type="ARBA" id="ARBA00022692"/>
    </source>
</evidence>
<keyword evidence="6 9" id="KW-0812">Transmembrane</keyword>
<evidence type="ECO:0000256" key="5">
    <source>
        <dbReference type="ARBA" id="ARBA00022573"/>
    </source>
</evidence>
<evidence type="ECO:0000256" key="8">
    <source>
        <dbReference type="ARBA" id="ARBA00023136"/>
    </source>
</evidence>
<feature type="transmembrane region" description="Helical" evidence="9">
    <location>
        <begin position="303"/>
        <end position="321"/>
    </location>
</feature>
<evidence type="ECO:0000256" key="3">
    <source>
        <dbReference type="ARBA" id="ARBA00006263"/>
    </source>
</evidence>
<dbReference type="NCBIfam" id="TIGR00380">
    <property type="entry name" value="cobal_cbiB"/>
    <property type="match status" value="1"/>
</dbReference>
<dbReference type="PANTHER" id="PTHR34308:SF1">
    <property type="entry name" value="COBALAMIN BIOSYNTHESIS PROTEIN CBIB"/>
    <property type="match status" value="1"/>
</dbReference>
<sequence length="323" mass="33730">MAFDVAALSMALEALLGYPAWLVRRIGHPVIWIGRLIVVLDHGLNRPGVSASGRRLLGIFALLVVLVGAAAPALALEWLLRPLPFGLVLIGLVGSTFIAQRSLHWHVARVAQALEVEGLDAARAAVSHIVGRDPQTLDEAGVARAAIESLAENFSDGVVAPTLWMCVAGLAGGAAYKALNTADSMIGHLTARHAAFGWASARTDDYVNLPASRLAGMLLIAAAAVTPGADARAARQAMLRDAPRHRSPNAGWSEAAMAGALGLKLNGPKVYAGVLTEDAYMGNGRSEVTAADVRAALRLYRRADAMLMLIVLAGAALPFIVPG</sequence>